<name>A0A540N773_MALBA</name>
<proteinExistence type="predicted"/>
<feature type="region of interest" description="Disordered" evidence="1">
    <location>
        <begin position="19"/>
        <end position="52"/>
    </location>
</feature>
<evidence type="ECO:0000313" key="3">
    <source>
        <dbReference type="Proteomes" id="UP000315295"/>
    </source>
</evidence>
<dbReference type="AlphaFoldDB" id="A0A540N773"/>
<evidence type="ECO:0000313" key="2">
    <source>
        <dbReference type="EMBL" id="TQE06902.1"/>
    </source>
</evidence>
<dbReference type="Proteomes" id="UP000315295">
    <property type="component" value="Unassembled WGS sequence"/>
</dbReference>
<comment type="caution">
    <text evidence="2">The sequence shown here is derived from an EMBL/GenBank/DDBJ whole genome shotgun (WGS) entry which is preliminary data.</text>
</comment>
<gene>
    <name evidence="2" type="ORF">C1H46_007431</name>
</gene>
<evidence type="ECO:0000256" key="1">
    <source>
        <dbReference type="SAM" id="MobiDB-lite"/>
    </source>
</evidence>
<dbReference type="EMBL" id="VIEB01000094">
    <property type="protein sequence ID" value="TQE06902.1"/>
    <property type="molecule type" value="Genomic_DNA"/>
</dbReference>
<keyword evidence="3" id="KW-1185">Reference proteome</keyword>
<reference evidence="2 3" key="1">
    <citation type="journal article" date="2019" name="G3 (Bethesda)">
        <title>Sequencing of a Wild Apple (Malus baccata) Genome Unravels the Differences Between Cultivated and Wild Apple Species Regarding Disease Resistance and Cold Tolerance.</title>
        <authorList>
            <person name="Chen X."/>
        </authorList>
    </citation>
    <scope>NUCLEOTIDE SEQUENCE [LARGE SCALE GENOMIC DNA]</scope>
    <source>
        <strain evidence="3">cv. Shandingzi</strain>
        <tissue evidence="2">Leaves</tissue>
    </source>
</reference>
<feature type="compositionally biased region" description="Polar residues" evidence="1">
    <location>
        <begin position="41"/>
        <end position="52"/>
    </location>
</feature>
<sequence length="52" mass="6030">MCNKRIECEHSYNRHKKDPHTVQWASSSNETSRRKLDGCDSTASFHSTIDPH</sequence>
<accession>A0A540N773</accession>
<protein>
    <submittedName>
        <fullName evidence="2">Uncharacterized protein</fullName>
    </submittedName>
</protein>
<organism evidence="2 3">
    <name type="scientific">Malus baccata</name>
    <name type="common">Siberian crab apple</name>
    <name type="synonym">Pyrus baccata</name>
    <dbReference type="NCBI Taxonomy" id="106549"/>
    <lineage>
        <taxon>Eukaryota</taxon>
        <taxon>Viridiplantae</taxon>
        <taxon>Streptophyta</taxon>
        <taxon>Embryophyta</taxon>
        <taxon>Tracheophyta</taxon>
        <taxon>Spermatophyta</taxon>
        <taxon>Magnoliopsida</taxon>
        <taxon>eudicotyledons</taxon>
        <taxon>Gunneridae</taxon>
        <taxon>Pentapetalae</taxon>
        <taxon>rosids</taxon>
        <taxon>fabids</taxon>
        <taxon>Rosales</taxon>
        <taxon>Rosaceae</taxon>
        <taxon>Amygdaloideae</taxon>
        <taxon>Maleae</taxon>
        <taxon>Malus</taxon>
    </lineage>
</organism>